<keyword evidence="4 6" id="KW-1133">Transmembrane helix</keyword>
<feature type="transmembrane region" description="Helical" evidence="6">
    <location>
        <begin position="379"/>
        <end position="401"/>
    </location>
</feature>
<keyword evidence="10" id="KW-1185">Reference proteome</keyword>
<keyword evidence="2" id="KW-1003">Cell membrane</keyword>
<feature type="transmembrane region" description="Helical" evidence="6">
    <location>
        <begin position="287"/>
        <end position="314"/>
    </location>
</feature>
<evidence type="ECO:0000259" key="7">
    <source>
        <dbReference type="Pfam" id="PF02687"/>
    </source>
</evidence>
<organism evidence="9 10">
    <name type="scientific">Roseivirga pacifica</name>
    <dbReference type="NCBI Taxonomy" id="1267423"/>
    <lineage>
        <taxon>Bacteria</taxon>
        <taxon>Pseudomonadati</taxon>
        <taxon>Bacteroidota</taxon>
        <taxon>Cytophagia</taxon>
        <taxon>Cytophagales</taxon>
        <taxon>Roseivirgaceae</taxon>
        <taxon>Roseivirga</taxon>
    </lineage>
</organism>
<dbReference type="Pfam" id="PF12704">
    <property type="entry name" value="MacB_PCD"/>
    <property type="match status" value="2"/>
</dbReference>
<accession>A0A1I0MSW9</accession>
<protein>
    <submittedName>
        <fullName evidence="9">ABC-type antimicrobial peptide transport system, permease component</fullName>
    </submittedName>
</protein>
<dbReference type="Proteomes" id="UP000199437">
    <property type="component" value="Unassembled WGS sequence"/>
</dbReference>
<feature type="transmembrane region" description="Helical" evidence="6">
    <location>
        <begin position="334"/>
        <end position="359"/>
    </location>
</feature>
<evidence type="ECO:0000259" key="8">
    <source>
        <dbReference type="Pfam" id="PF12704"/>
    </source>
</evidence>
<evidence type="ECO:0000256" key="3">
    <source>
        <dbReference type="ARBA" id="ARBA00022692"/>
    </source>
</evidence>
<feature type="transmembrane region" description="Helical" evidence="6">
    <location>
        <begin position="422"/>
        <end position="443"/>
    </location>
</feature>
<dbReference type="AlphaFoldDB" id="A0A1I0MSW9"/>
<dbReference type="PANTHER" id="PTHR30572:SF18">
    <property type="entry name" value="ABC-TYPE MACROLIDE FAMILY EXPORT SYSTEM PERMEASE COMPONENT 2"/>
    <property type="match status" value="1"/>
</dbReference>
<evidence type="ECO:0000313" key="10">
    <source>
        <dbReference type="Proteomes" id="UP000199437"/>
    </source>
</evidence>
<feature type="domain" description="MacB-like periplasmic core" evidence="8">
    <location>
        <begin position="430"/>
        <end position="613"/>
    </location>
</feature>
<dbReference type="STRING" id="1267423.SAMN05216290_0642"/>
<evidence type="ECO:0000313" key="9">
    <source>
        <dbReference type="EMBL" id="SEV91285.1"/>
    </source>
</evidence>
<keyword evidence="5 6" id="KW-0472">Membrane</keyword>
<feature type="transmembrane region" description="Helical" evidence="6">
    <location>
        <begin position="720"/>
        <end position="740"/>
    </location>
</feature>
<feature type="transmembrane region" description="Helical" evidence="6">
    <location>
        <begin position="21"/>
        <end position="44"/>
    </location>
</feature>
<dbReference type="RefSeq" id="WP_090256942.1">
    <property type="nucleotide sequence ID" value="NZ_FOIR01000001.1"/>
</dbReference>
<dbReference type="GO" id="GO:0022857">
    <property type="term" value="F:transmembrane transporter activity"/>
    <property type="evidence" value="ECO:0007669"/>
    <property type="project" value="TreeGrafter"/>
</dbReference>
<sequence>MLSNARYFIRTSIRQIFGKRLGYSAIHILGLSVGLASFLVASLYSIDEVSYDKFHPSHDRIYRLVVDWDGDGVQRNWARSSFPVGRVADGAIPEITERVRIRKNPGTDLITIGKVPFYEPDLLMVEPEFFNLFGFQLIAGNVDDVLAEKNGIVLTQEISRRYFGDENPIGKIVRFDDRFDLKVTGIAKNPPSQSHIQFNVLVSFNLLDDIFADSRLNHWGQFDHYTYLKIADGSIKMDVEAKMTGFLSSQAPEWVSEKITLKLQPIESIHLGSNRQSELRPNSNSTYYLVFISAALLILVVASFNYINLSYAIYMSRIKEIAIRQILGSKKTALLISLVAESVLVSMLALVIGMTTVSLSIEEIGQLTGKNLTQFYEPWFWLLAILIALGTGVLSGIPPAFRLLRNNNLAVDKGLKPKAKSAHWLIFTQLGISSLLIMAMLAVTQQLNFLQETSLGFNGASILVIPIKDRTHNADYKTILSEIESVSGIDGASFSSSTPGSSNALTYTYTISGANKADVALTTVIADESFCKLYDIKLIRGRLNSLSSSDGHVGILLNQSAVDFLELDEPIGKQVSGKITGEIVGIVEDFQVNSLHNLVEPVIIYNFLPTLRYVSVRSTTGFNREKIDNLAEVWSKRYEKYPMEYSLLEDDNLKLYSYEKGVLHSINILVCVAVFIAVIGLIGHATLLRKSKAREFSIRKVLGASPLLVLRSTAGVVWKYLLFGAMLVCSLGFVAIEFWLHNFPYRPEIDVWVYVAPVIIVSVLFLVIVGALLVRQAGNNPIKYLRDL</sequence>
<dbReference type="PANTHER" id="PTHR30572">
    <property type="entry name" value="MEMBRANE COMPONENT OF TRANSPORTER-RELATED"/>
    <property type="match status" value="1"/>
</dbReference>
<proteinExistence type="predicted"/>
<name>A0A1I0MSW9_9BACT</name>
<dbReference type="InterPro" id="IPR003838">
    <property type="entry name" value="ABC3_permease_C"/>
</dbReference>
<evidence type="ECO:0000256" key="6">
    <source>
        <dbReference type="SAM" id="Phobius"/>
    </source>
</evidence>
<evidence type="ECO:0000256" key="4">
    <source>
        <dbReference type="ARBA" id="ARBA00022989"/>
    </source>
</evidence>
<dbReference type="OrthoDB" id="5933722at2"/>
<feature type="transmembrane region" description="Helical" evidence="6">
    <location>
        <begin position="752"/>
        <end position="774"/>
    </location>
</feature>
<evidence type="ECO:0000256" key="5">
    <source>
        <dbReference type="ARBA" id="ARBA00023136"/>
    </source>
</evidence>
<comment type="subcellular location">
    <subcellularLocation>
        <location evidence="1">Cell membrane</location>
        <topology evidence="1">Multi-pass membrane protein</topology>
    </subcellularLocation>
</comment>
<dbReference type="InterPro" id="IPR050250">
    <property type="entry name" value="Macrolide_Exporter_MacB"/>
</dbReference>
<feature type="transmembrane region" description="Helical" evidence="6">
    <location>
        <begin position="666"/>
        <end position="688"/>
    </location>
</feature>
<keyword evidence="3 6" id="KW-0812">Transmembrane</keyword>
<evidence type="ECO:0000256" key="1">
    <source>
        <dbReference type="ARBA" id="ARBA00004651"/>
    </source>
</evidence>
<dbReference type="GO" id="GO:0005886">
    <property type="term" value="C:plasma membrane"/>
    <property type="evidence" value="ECO:0007669"/>
    <property type="project" value="UniProtKB-SubCell"/>
</dbReference>
<dbReference type="InterPro" id="IPR025857">
    <property type="entry name" value="MacB_PCD"/>
</dbReference>
<dbReference type="Pfam" id="PF02687">
    <property type="entry name" value="FtsX"/>
    <property type="match status" value="1"/>
</dbReference>
<evidence type="ECO:0000256" key="2">
    <source>
        <dbReference type="ARBA" id="ARBA00022475"/>
    </source>
</evidence>
<feature type="domain" description="MacB-like periplasmic core" evidence="8">
    <location>
        <begin position="24"/>
        <end position="243"/>
    </location>
</feature>
<reference evidence="10" key="1">
    <citation type="submission" date="2016-10" db="EMBL/GenBank/DDBJ databases">
        <authorList>
            <person name="Varghese N."/>
            <person name="Submissions S."/>
        </authorList>
    </citation>
    <scope>NUCLEOTIDE SEQUENCE [LARGE SCALE GENOMIC DNA]</scope>
    <source>
        <strain evidence="10">CGMCC 1.12402</strain>
    </source>
</reference>
<gene>
    <name evidence="9" type="ORF">SAMN05216290_0642</name>
</gene>
<dbReference type="GeneID" id="99985390"/>
<dbReference type="EMBL" id="FOIR01000001">
    <property type="protein sequence ID" value="SEV91285.1"/>
    <property type="molecule type" value="Genomic_DNA"/>
</dbReference>
<feature type="domain" description="ABC3 transporter permease C-terminal" evidence="7">
    <location>
        <begin position="293"/>
        <end position="406"/>
    </location>
</feature>